<protein>
    <recommendedName>
        <fullName evidence="1">Digeranylgeranylglycerophospholipid reductase catalytic domain-containing protein</fullName>
    </recommendedName>
</protein>
<dbReference type="Pfam" id="PF13450">
    <property type="entry name" value="NAD_binding_8"/>
    <property type="match status" value="1"/>
</dbReference>
<dbReference type="EMBL" id="QMQX01000026">
    <property type="protein sequence ID" value="RLE52989.1"/>
    <property type="molecule type" value="Genomic_DNA"/>
</dbReference>
<gene>
    <name evidence="2" type="ORF">DRJ33_02205</name>
</gene>
<dbReference type="Pfam" id="PF22578">
    <property type="entry name" value="GGR_cat"/>
    <property type="match status" value="1"/>
</dbReference>
<reference evidence="2 3" key="1">
    <citation type="submission" date="2018-06" db="EMBL/GenBank/DDBJ databases">
        <title>Extensive metabolic versatility and redundancy in microbially diverse, dynamic hydrothermal sediments.</title>
        <authorList>
            <person name="Dombrowski N."/>
            <person name="Teske A."/>
            <person name="Baker B.J."/>
        </authorList>
    </citation>
    <scope>NUCLEOTIDE SEQUENCE [LARGE SCALE GENOMIC DNA]</scope>
    <source>
        <strain evidence="2">B34_G17</strain>
    </source>
</reference>
<dbReference type="InterPro" id="IPR054715">
    <property type="entry name" value="GGR_cat"/>
</dbReference>
<dbReference type="SUPFAM" id="SSF51905">
    <property type="entry name" value="FAD/NAD(P)-binding domain"/>
    <property type="match status" value="1"/>
</dbReference>
<evidence type="ECO:0000313" key="2">
    <source>
        <dbReference type="EMBL" id="RLE52989.1"/>
    </source>
</evidence>
<dbReference type="PRINTS" id="PR00420">
    <property type="entry name" value="RNGMNOXGNASE"/>
</dbReference>
<dbReference type="Proteomes" id="UP000272051">
    <property type="component" value="Unassembled WGS sequence"/>
</dbReference>
<dbReference type="Gene3D" id="3.50.50.60">
    <property type="entry name" value="FAD/NAD(P)-binding domain"/>
    <property type="match status" value="1"/>
</dbReference>
<proteinExistence type="predicted"/>
<dbReference type="InterPro" id="IPR036188">
    <property type="entry name" value="FAD/NAD-bd_sf"/>
</dbReference>
<evidence type="ECO:0000259" key="1">
    <source>
        <dbReference type="Pfam" id="PF22578"/>
    </source>
</evidence>
<evidence type="ECO:0000313" key="3">
    <source>
        <dbReference type="Proteomes" id="UP000272051"/>
    </source>
</evidence>
<dbReference type="PANTHER" id="PTHR42685">
    <property type="entry name" value="GERANYLGERANYL DIPHOSPHATE REDUCTASE"/>
    <property type="match status" value="1"/>
</dbReference>
<dbReference type="AlphaFoldDB" id="A0A497F102"/>
<dbReference type="PANTHER" id="PTHR42685:SF21">
    <property type="entry name" value="DEHYDROGENASE (FLAVOPROTEIN)-LIKE PROTEIN"/>
    <property type="match status" value="1"/>
</dbReference>
<dbReference type="InterPro" id="IPR050407">
    <property type="entry name" value="Geranylgeranyl_reductase"/>
</dbReference>
<organism evidence="2 3">
    <name type="scientific">Thermoproteota archaeon</name>
    <dbReference type="NCBI Taxonomy" id="2056631"/>
    <lineage>
        <taxon>Archaea</taxon>
        <taxon>Thermoproteota</taxon>
    </lineage>
</organism>
<feature type="domain" description="Digeranylgeranylglycerophospholipid reductase catalytic" evidence="1">
    <location>
        <begin position="171"/>
        <end position="244"/>
    </location>
</feature>
<name>A0A497F102_9CREN</name>
<comment type="caution">
    <text evidence="2">The sequence shown here is derived from an EMBL/GenBank/DDBJ whole genome shotgun (WGS) entry which is preliminary data.</text>
</comment>
<accession>A0A497F102</accession>
<sequence length="377" mass="41621">MIGVVGAGPAGSYMFYLLAKAGFKVALHEQHQVGERVVCGELVPKPCEIEDLIPDKAPLYEAFNLMSSLKVWLCEIKEMEVYLNERFWTSFGFQGYVMDKSLFLKNLVQMGVDEGGKLFERSRFQSLTKHPTLKAKFNDNVENLDFIIAADGYPSSVAKAANLESGYTLNDWALCVNQRMFNVNVNEQAVKIYFSAKVAPGGFAWIIPRGGKCANVGLGVRMKYVKEGFNVLTSLRKLQRELHELKNAKPLTPPQLKTIPVGGYVKNLLSSSIVLVGDAAGTVVPIDGAGIIPAMLSSKAALNSLIFKRGAYRSFLDRYLGSMIENGLAYRKLGEKLIYSKLGSKLVKALATSNLIEKILKAKDTWTLWLSKPFSAT</sequence>